<accession>A0A1C9U6A6</accession>
<dbReference type="GO" id="GO:0042797">
    <property type="term" value="P:tRNA transcription by RNA polymerase III"/>
    <property type="evidence" value="ECO:0007669"/>
    <property type="project" value="TreeGrafter"/>
</dbReference>
<evidence type="ECO:0000256" key="1">
    <source>
        <dbReference type="ARBA" id="ARBA00004123"/>
    </source>
</evidence>
<sequence>MEPTPGKDVKPRIPSASSSSAAAAAVSAAKPTIVGNTVPRPSATTATTSTSSTGPAAQAGKPKMMFKPVVPVRKRTETAAVPEPTASIRTNDRTRGRGSRGGSGASFRGRGAASSARGGIAPMTASGVFSMGPSNIRSKKSMVRTGHSAGSMLEPGQAPVYKLPEDRKPNLEGEEEYSDQEQGVEIVDMGHLESLDVLAPKGLKRDPVRSSSRKEIKQPIKGKNRAPDTDRMDVSGDEADELVDEINLGQALDLSESEDEEEHSNVAGDFIGWDGQPVPPDQLYFFQFPRTFPTFLPLPLSDPSSADPLTTSTSPKKSSLETSAKDSLDVDMSEKKPSREAEVKEEKEEKERMPEGQVGTLLITKKGKVKMRLGDGFLYDINAGSHLDFLQQFVNIDLPSKRVTTLSSSAPTPRFIATPDMDELLRLLSEEGDASSGGPNGKSSNGKRGKPKGGLSKTEVETEEDGLMTFDAGSDSE</sequence>
<proteinExistence type="evidence at transcript level"/>
<feature type="compositionally biased region" description="Basic and acidic residues" evidence="5">
    <location>
        <begin position="225"/>
        <end position="234"/>
    </location>
</feature>
<keyword evidence="4" id="KW-0539">Nucleus</keyword>
<dbReference type="EMBL" id="KX384911">
    <property type="protein sequence ID" value="AOR51848.1"/>
    <property type="molecule type" value="mRNA"/>
</dbReference>
<feature type="compositionally biased region" description="Low complexity" evidence="5">
    <location>
        <begin position="15"/>
        <end position="29"/>
    </location>
</feature>
<organism evidence="6">
    <name type="scientific">Phaffia rhodozyma</name>
    <name type="common">Yeast</name>
    <name type="synonym">Xanthophyllomyces dendrorhous</name>
    <dbReference type="NCBI Taxonomy" id="264483"/>
    <lineage>
        <taxon>Eukaryota</taxon>
        <taxon>Fungi</taxon>
        <taxon>Dikarya</taxon>
        <taxon>Basidiomycota</taxon>
        <taxon>Agaricomycotina</taxon>
        <taxon>Tremellomycetes</taxon>
        <taxon>Cystofilobasidiales</taxon>
        <taxon>Mrakiaceae</taxon>
        <taxon>Phaffia</taxon>
    </lineage>
</organism>
<gene>
    <name evidence="6" type="primary">RPC4</name>
</gene>
<feature type="compositionally biased region" description="Low complexity" evidence="5">
    <location>
        <begin position="42"/>
        <end position="53"/>
    </location>
</feature>
<dbReference type="PANTHER" id="PTHR13408:SF0">
    <property type="entry name" value="DNA-DIRECTED RNA POLYMERASE III SUBUNIT RPC4"/>
    <property type="match status" value="1"/>
</dbReference>
<dbReference type="GO" id="GO:0003677">
    <property type="term" value="F:DNA binding"/>
    <property type="evidence" value="ECO:0007669"/>
    <property type="project" value="InterPro"/>
</dbReference>
<dbReference type="InterPro" id="IPR007811">
    <property type="entry name" value="RPC4"/>
</dbReference>
<feature type="compositionally biased region" description="Low complexity" evidence="5">
    <location>
        <begin position="105"/>
        <end position="119"/>
    </location>
</feature>
<feature type="compositionally biased region" description="Basic and acidic residues" evidence="5">
    <location>
        <begin position="203"/>
        <end position="218"/>
    </location>
</feature>
<keyword evidence="3" id="KW-0804">Transcription</keyword>
<dbReference type="AlphaFoldDB" id="A0A1C9U6A6"/>
<evidence type="ECO:0000313" key="6">
    <source>
        <dbReference type="EMBL" id="AOR51848.1"/>
    </source>
</evidence>
<evidence type="ECO:0000256" key="2">
    <source>
        <dbReference type="ARBA" id="ARBA00022478"/>
    </source>
</evidence>
<protein>
    <submittedName>
        <fullName evidence="6">DNA-directed RNA polymerase III subunit rpc4</fullName>
    </submittedName>
</protein>
<evidence type="ECO:0000256" key="5">
    <source>
        <dbReference type="SAM" id="MobiDB-lite"/>
    </source>
</evidence>
<dbReference type="GO" id="GO:0005666">
    <property type="term" value="C:RNA polymerase III complex"/>
    <property type="evidence" value="ECO:0007669"/>
    <property type="project" value="InterPro"/>
</dbReference>
<feature type="region of interest" description="Disordered" evidence="5">
    <location>
        <begin position="201"/>
        <end position="273"/>
    </location>
</feature>
<evidence type="ECO:0000256" key="3">
    <source>
        <dbReference type="ARBA" id="ARBA00023163"/>
    </source>
</evidence>
<feature type="region of interest" description="Disordered" evidence="5">
    <location>
        <begin position="1"/>
        <end position="123"/>
    </location>
</feature>
<feature type="compositionally biased region" description="Basic and acidic residues" evidence="5">
    <location>
        <begin position="1"/>
        <end position="11"/>
    </location>
</feature>
<feature type="compositionally biased region" description="Low complexity" evidence="5">
    <location>
        <begin position="303"/>
        <end position="322"/>
    </location>
</feature>
<comment type="subcellular location">
    <subcellularLocation>
        <location evidence="1">Nucleus</location>
    </subcellularLocation>
</comment>
<keyword evidence="2 6" id="KW-0240">DNA-directed RNA polymerase</keyword>
<dbReference type="Pfam" id="PF05132">
    <property type="entry name" value="RNA_pol_Rpc4"/>
    <property type="match status" value="1"/>
</dbReference>
<reference evidence="6" key="1">
    <citation type="journal article" date="2016" name="PLoS ONE">
        <title>The Involvement of Mig1 from Xanthophyllomyces dendrorhous in Catabolic Repression: An Active Mechanism Contributing to the Regulation of Carotenoid Production.</title>
        <authorList>
            <person name="Alcaino J."/>
            <person name="Bravo N."/>
            <person name="Cordova P."/>
            <person name="Marcoleta A.E."/>
            <person name="Contreras G."/>
            <person name="Barahona S."/>
            <person name="Sepulveda D."/>
            <person name="Fernandez-Lobato M."/>
            <person name="Baeza M."/>
            <person name="Cifuentes V."/>
        </authorList>
    </citation>
    <scope>NUCLEOTIDE SEQUENCE</scope>
    <source>
        <strain evidence="6">UCD 67-385</strain>
    </source>
</reference>
<dbReference type="PANTHER" id="PTHR13408">
    <property type="entry name" value="DNA-DIRECTED RNA POLYMERASE III"/>
    <property type="match status" value="1"/>
</dbReference>
<feature type="region of interest" description="Disordered" evidence="5">
    <location>
        <begin position="428"/>
        <end position="477"/>
    </location>
</feature>
<feature type="compositionally biased region" description="Basic and acidic residues" evidence="5">
    <location>
        <begin position="323"/>
        <end position="354"/>
    </location>
</feature>
<name>A0A1C9U6A6_PHARH</name>
<evidence type="ECO:0000256" key="4">
    <source>
        <dbReference type="ARBA" id="ARBA00023242"/>
    </source>
</evidence>
<feature type="compositionally biased region" description="Acidic residues" evidence="5">
    <location>
        <begin position="235"/>
        <end position="244"/>
    </location>
</feature>
<feature type="region of interest" description="Disordered" evidence="5">
    <location>
        <begin position="303"/>
        <end position="357"/>
    </location>
</feature>